<dbReference type="Gene3D" id="3.40.50.1000">
    <property type="entry name" value="HAD superfamily/HAD-like"/>
    <property type="match status" value="2"/>
</dbReference>
<evidence type="ECO:0000313" key="1">
    <source>
        <dbReference type="EMBL" id="MBN9413387.1"/>
    </source>
</evidence>
<dbReference type="PANTHER" id="PTHR19288">
    <property type="entry name" value="4-NITROPHENYLPHOSPHATASE-RELATED"/>
    <property type="match status" value="1"/>
</dbReference>
<dbReference type="PANTHER" id="PTHR19288:SF90">
    <property type="entry name" value="OS08G0542600 PROTEIN"/>
    <property type="match status" value="1"/>
</dbReference>
<dbReference type="InterPro" id="IPR006356">
    <property type="entry name" value="HAD-SF_hydro_IIA_hyp3"/>
</dbReference>
<dbReference type="EMBL" id="JAFKGL010000022">
    <property type="protein sequence ID" value="MBN9413387.1"/>
    <property type="molecule type" value="Genomic_DNA"/>
</dbReference>
<dbReference type="Pfam" id="PF13344">
    <property type="entry name" value="Hydrolase_6"/>
    <property type="match status" value="1"/>
</dbReference>
<dbReference type="InterPro" id="IPR023214">
    <property type="entry name" value="HAD_sf"/>
</dbReference>
<evidence type="ECO:0000313" key="2">
    <source>
        <dbReference type="Proteomes" id="UP000664414"/>
    </source>
</evidence>
<proteinExistence type="predicted"/>
<dbReference type="GO" id="GO:0016791">
    <property type="term" value="F:phosphatase activity"/>
    <property type="evidence" value="ECO:0007669"/>
    <property type="project" value="TreeGrafter"/>
</dbReference>
<dbReference type="Pfam" id="PF13242">
    <property type="entry name" value="Hydrolase_like"/>
    <property type="match status" value="1"/>
</dbReference>
<name>A0A8J7PKB6_9PROT</name>
<dbReference type="AlphaFoldDB" id="A0A8J7PKB6"/>
<protein>
    <submittedName>
        <fullName evidence="1">TIGR01459 family HAD-type hydrolase</fullName>
    </submittedName>
</protein>
<dbReference type="InterPro" id="IPR036412">
    <property type="entry name" value="HAD-like_sf"/>
</dbReference>
<dbReference type="SUPFAM" id="SSF56784">
    <property type="entry name" value="HAD-like"/>
    <property type="match status" value="1"/>
</dbReference>
<dbReference type="NCBIfam" id="TIGR01459">
    <property type="entry name" value="HAD-SF-IIA-hyp4"/>
    <property type="match status" value="1"/>
</dbReference>
<dbReference type="Proteomes" id="UP000664414">
    <property type="component" value="Unassembled WGS sequence"/>
</dbReference>
<organism evidence="1 2">
    <name type="scientific">Candidatus Paracaedimonas acanthamoebae</name>
    <dbReference type="NCBI Taxonomy" id="244581"/>
    <lineage>
        <taxon>Bacteria</taxon>
        <taxon>Pseudomonadati</taxon>
        <taxon>Pseudomonadota</taxon>
        <taxon>Alphaproteobacteria</taxon>
        <taxon>Holosporales</taxon>
        <taxon>Caedimonadaceae</taxon>
        <taxon>Candidatus Paracaedimonas</taxon>
    </lineage>
</organism>
<accession>A0A8J7PKB6</accession>
<gene>
    <name evidence="1" type="ORF">J0H12_05645</name>
</gene>
<keyword evidence="1" id="KW-0378">Hydrolase</keyword>
<sequence>MIEIISQLRDLVSRYQTFILGIEGVLYSGKNIFPEALEVLRSLQEEKKGITLLTNQTQRLDITREFLAQKGIKPHFYQHLLTAGEEMYQHLSQKPDPWHSALGNYCYFIGSPQDQTILYGLTIHTVRQLKEADFILVMGRDEWHNDPEEYYPSLEEAAKLSLKMICVNSNLYTYEENEKFLCPGAIGRMYEKLGGEVYYHGKPYPSIYTHFLKEIGPVDKKSLLVIGDSLAIDIQGAINLGLDSLLTISSYTCDELGLPLDSSLDLNEMQISQALKRNSFQPTFLMDKLVW</sequence>
<comment type="caution">
    <text evidence="1">The sequence shown here is derived from an EMBL/GenBank/DDBJ whole genome shotgun (WGS) entry which is preliminary data.</text>
</comment>
<reference evidence="1" key="1">
    <citation type="submission" date="2021-02" db="EMBL/GenBank/DDBJ databases">
        <title>Thiocyanate and organic carbon inputs drive convergent selection for specific autotrophic Afipia and Thiobacillus strains within complex microbiomes.</title>
        <authorList>
            <person name="Huddy R.J."/>
            <person name="Sachdeva R."/>
            <person name="Kadzinga F."/>
            <person name="Kantor R.S."/>
            <person name="Harrison S.T.L."/>
            <person name="Banfield J.F."/>
        </authorList>
    </citation>
    <scope>NUCLEOTIDE SEQUENCE</scope>
    <source>
        <strain evidence="1">SCN18_10_11_15_R4_P_38_20</strain>
    </source>
</reference>
<dbReference type="InterPro" id="IPR006357">
    <property type="entry name" value="HAD-SF_hydro_IIA"/>
</dbReference>
<dbReference type="GO" id="GO:0005737">
    <property type="term" value="C:cytoplasm"/>
    <property type="evidence" value="ECO:0007669"/>
    <property type="project" value="TreeGrafter"/>
</dbReference>